<evidence type="ECO:0000313" key="3">
    <source>
        <dbReference type="Proteomes" id="UP001172155"/>
    </source>
</evidence>
<sequence>MYFPLLFAAFPLAVLGALNGRCTGDKATGFWKESGICISTTNCADRGGKTKNDACPHDGDGIKCCLIGVEPSDVNPCGAYSHCTWTSNGCAGGTWYSGRCPGGDNYKCCRIRAGE</sequence>
<proteinExistence type="predicted"/>
<evidence type="ECO:0000256" key="1">
    <source>
        <dbReference type="SAM" id="SignalP"/>
    </source>
</evidence>
<name>A0AA40K0H6_9PEZI</name>
<organism evidence="2 3">
    <name type="scientific">Schizothecium vesticola</name>
    <dbReference type="NCBI Taxonomy" id="314040"/>
    <lineage>
        <taxon>Eukaryota</taxon>
        <taxon>Fungi</taxon>
        <taxon>Dikarya</taxon>
        <taxon>Ascomycota</taxon>
        <taxon>Pezizomycotina</taxon>
        <taxon>Sordariomycetes</taxon>
        <taxon>Sordariomycetidae</taxon>
        <taxon>Sordariales</taxon>
        <taxon>Schizotheciaceae</taxon>
        <taxon>Schizothecium</taxon>
    </lineage>
</organism>
<accession>A0AA40K0H6</accession>
<dbReference type="AlphaFoldDB" id="A0AA40K0H6"/>
<dbReference type="Proteomes" id="UP001172155">
    <property type="component" value="Unassembled WGS sequence"/>
</dbReference>
<comment type="caution">
    <text evidence="2">The sequence shown here is derived from an EMBL/GenBank/DDBJ whole genome shotgun (WGS) entry which is preliminary data.</text>
</comment>
<keyword evidence="1" id="KW-0732">Signal</keyword>
<dbReference type="EMBL" id="JAUKUD010000006">
    <property type="protein sequence ID" value="KAK0741107.1"/>
    <property type="molecule type" value="Genomic_DNA"/>
</dbReference>
<evidence type="ECO:0000313" key="2">
    <source>
        <dbReference type="EMBL" id="KAK0741107.1"/>
    </source>
</evidence>
<feature type="signal peptide" evidence="1">
    <location>
        <begin position="1"/>
        <end position="16"/>
    </location>
</feature>
<protein>
    <submittedName>
        <fullName evidence="2">Uncharacterized protein</fullName>
    </submittedName>
</protein>
<reference evidence="2" key="1">
    <citation type="submission" date="2023-06" db="EMBL/GenBank/DDBJ databases">
        <title>Genome-scale phylogeny and comparative genomics of the fungal order Sordariales.</title>
        <authorList>
            <consortium name="Lawrence Berkeley National Laboratory"/>
            <person name="Hensen N."/>
            <person name="Bonometti L."/>
            <person name="Westerberg I."/>
            <person name="Brannstrom I.O."/>
            <person name="Guillou S."/>
            <person name="Cros-Aarteil S."/>
            <person name="Calhoun S."/>
            <person name="Haridas S."/>
            <person name="Kuo A."/>
            <person name="Mondo S."/>
            <person name="Pangilinan J."/>
            <person name="Riley R."/>
            <person name="LaButti K."/>
            <person name="Andreopoulos B."/>
            <person name="Lipzen A."/>
            <person name="Chen C."/>
            <person name="Yanf M."/>
            <person name="Daum C."/>
            <person name="Ng V."/>
            <person name="Clum A."/>
            <person name="Steindorff A."/>
            <person name="Ohm R."/>
            <person name="Martin F."/>
            <person name="Silar P."/>
            <person name="Natvig D."/>
            <person name="Lalanne C."/>
            <person name="Gautier V."/>
            <person name="Ament-velasquez S.L."/>
            <person name="Kruys A."/>
            <person name="Hutchinson M.I."/>
            <person name="Powell A.J."/>
            <person name="Barry K."/>
            <person name="Miller A.N."/>
            <person name="Grigoriev I.V."/>
            <person name="Debuchy R."/>
            <person name="Gladieux P."/>
            <person name="Thoren M.H."/>
            <person name="Johannesson H."/>
        </authorList>
    </citation>
    <scope>NUCLEOTIDE SEQUENCE</scope>
    <source>
        <strain evidence="2">SMH3187-1</strain>
    </source>
</reference>
<feature type="chain" id="PRO_5041460458" evidence="1">
    <location>
        <begin position="17"/>
        <end position="115"/>
    </location>
</feature>
<gene>
    <name evidence="2" type="ORF">B0T18DRAFT_440498</name>
</gene>
<keyword evidence="3" id="KW-1185">Reference proteome</keyword>